<reference evidence="2" key="1">
    <citation type="submission" date="2021-04" db="EMBL/GenBank/DDBJ databases">
        <authorList>
            <person name="Rodrigo-Torres L."/>
            <person name="Arahal R. D."/>
            <person name="Lucena T."/>
        </authorList>
    </citation>
    <scope>NUCLEOTIDE SEQUENCE</scope>
    <source>
        <strain evidence="2">AS29M-1</strain>
    </source>
</reference>
<evidence type="ECO:0000259" key="1">
    <source>
        <dbReference type="Pfam" id="PF00535"/>
    </source>
</evidence>
<dbReference type="SUPFAM" id="SSF53448">
    <property type="entry name" value="Nucleotide-diphospho-sugar transferases"/>
    <property type="match status" value="1"/>
</dbReference>
<dbReference type="RefSeq" id="WP_258542658.1">
    <property type="nucleotide sequence ID" value="NZ_OU015584.1"/>
</dbReference>
<dbReference type="GO" id="GO:0016758">
    <property type="term" value="F:hexosyltransferase activity"/>
    <property type="evidence" value="ECO:0007669"/>
    <property type="project" value="UniProtKB-ARBA"/>
</dbReference>
<evidence type="ECO:0000313" key="2">
    <source>
        <dbReference type="EMBL" id="CAG5084291.1"/>
    </source>
</evidence>
<dbReference type="InterPro" id="IPR001173">
    <property type="entry name" value="Glyco_trans_2-like"/>
</dbReference>
<sequence>MKEETKISVIIAVYNGEKTIEKSIESVLLQEHRNFELIVVNDGSTDDTVNKVNNFSDERLRLVNLTSNHGVSEARNRGLELMTGSFFCFLDADDVFPIDSLSSRLRVFLENENIRFVDGAVEQRLLSTNELVDEYMPDYYGNPLKELLLLTGTCFLGQTWMIRNDFSNLPKFDPQLTHGEDLLFLIDCAVQGGEYSFVRNKVLTYYRHDNSAMTNVKGLELYYKKHMSLLDKYCLNGVITRSDKKKTRQKIRCILFKSYLKRKLVLEALKSLVIK</sequence>
<gene>
    <name evidence="2" type="ORF">CRYO30217_02428</name>
</gene>
<proteinExistence type="predicted"/>
<name>A0A916JNA4_9FLAO</name>
<organism evidence="2 3">
    <name type="scientific">Parvicella tangerina</name>
    <dbReference type="NCBI Taxonomy" id="2829795"/>
    <lineage>
        <taxon>Bacteria</taxon>
        <taxon>Pseudomonadati</taxon>
        <taxon>Bacteroidota</taxon>
        <taxon>Flavobacteriia</taxon>
        <taxon>Flavobacteriales</taxon>
        <taxon>Parvicellaceae</taxon>
        <taxon>Parvicella</taxon>
    </lineage>
</organism>
<dbReference type="PANTHER" id="PTHR22916">
    <property type="entry name" value="GLYCOSYLTRANSFERASE"/>
    <property type="match status" value="1"/>
</dbReference>
<keyword evidence="3" id="KW-1185">Reference proteome</keyword>
<dbReference type="InterPro" id="IPR029044">
    <property type="entry name" value="Nucleotide-diphossugar_trans"/>
</dbReference>
<dbReference type="EMBL" id="OU015584">
    <property type="protein sequence ID" value="CAG5084291.1"/>
    <property type="molecule type" value="Genomic_DNA"/>
</dbReference>
<dbReference type="KEGG" id="ptan:CRYO30217_02428"/>
<dbReference type="Proteomes" id="UP000683507">
    <property type="component" value="Chromosome"/>
</dbReference>
<accession>A0A916JNA4</accession>
<feature type="domain" description="Glycosyltransferase 2-like" evidence="1">
    <location>
        <begin position="8"/>
        <end position="126"/>
    </location>
</feature>
<dbReference type="PANTHER" id="PTHR22916:SF3">
    <property type="entry name" value="UDP-GLCNAC:BETAGAL BETA-1,3-N-ACETYLGLUCOSAMINYLTRANSFERASE-LIKE PROTEIN 1"/>
    <property type="match status" value="1"/>
</dbReference>
<protein>
    <recommendedName>
        <fullName evidence="1">Glycosyltransferase 2-like domain-containing protein</fullName>
    </recommendedName>
</protein>
<evidence type="ECO:0000313" key="3">
    <source>
        <dbReference type="Proteomes" id="UP000683507"/>
    </source>
</evidence>
<dbReference type="AlphaFoldDB" id="A0A916JNA4"/>
<dbReference type="Gene3D" id="3.90.550.10">
    <property type="entry name" value="Spore Coat Polysaccharide Biosynthesis Protein SpsA, Chain A"/>
    <property type="match status" value="1"/>
</dbReference>
<dbReference type="Pfam" id="PF00535">
    <property type="entry name" value="Glycos_transf_2"/>
    <property type="match status" value="1"/>
</dbReference>